<keyword evidence="3" id="KW-1185">Reference proteome</keyword>
<evidence type="ECO:0000313" key="2">
    <source>
        <dbReference type="EMBL" id="KAF2144169.1"/>
    </source>
</evidence>
<dbReference type="Proteomes" id="UP000799438">
    <property type="component" value="Unassembled WGS sequence"/>
</dbReference>
<protein>
    <submittedName>
        <fullName evidence="2">Uncharacterized protein</fullName>
    </submittedName>
</protein>
<organism evidence="2 3">
    <name type="scientific">Aplosporella prunicola CBS 121167</name>
    <dbReference type="NCBI Taxonomy" id="1176127"/>
    <lineage>
        <taxon>Eukaryota</taxon>
        <taxon>Fungi</taxon>
        <taxon>Dikarya</taxon>
        <taxon>Ascomycota</taxon>
        <taxon>Pezizomycotina</taxon>
        <taxon>Dothideomycetes</taxon>
        <taxon>Dothideomycetes incertae sedis</taxon>
        <taxon>Botryosphaeriales</taxon>
        <taxon>Aplosporellaceae</taxon>
        <taxon>Aplosporella</taxon>
    </lineage>
</organism>
<dbReference type="EMBL" id="ML995480">
    <property type="protein sequence ID" value="KAF2144169.1"/>
    <property type="molecule type" value="Genomic_DNA"/>
</dbReference>
<feature type="non-terminal residue" evidence="2">
    <location>
        <position position="171"/>
    </location>
</feature>
<dbReference type="GeneID" id="54297604"/>
<reference evidence="2" key="1">
    <citation type="journal article" date="2020" name="Stud. Mycol.">
        <title>101 Dothideomycetes genomes: a test case for predicting lifestyles and emergence of pathogens.</title>
        <authorList>
            <person name="Haridas S."/>
            <person name="Albert R."/>
            <person name="Binder M."/>
            <person name="Bloem J."/>
            <person name="Labutti K."/>
            <person name="Salamov A."/>
            <person name="Andreopoulos B."/>
            <person name="Baker S."/>
            <person name="Barry K."/>
            <person name="Bills G."/>
            <person name="Bluhm B."/>
            <person name="Cannon C."/>
            <person name="Castanera R."/>
            <person name="Culley D."/>
            <person name="Daum C."/>
            <person name="Ezra D."/>
            <person name="Gonzalez J."/>
            <person name="Henrissat B."/>
            <person name="Kuo A."/>
            <person name="Liang C."/>
            <person name="Lipzen A."/>
            <person name="Lutzoni F."/>
            <person name="Magnuson J."/>
            <person name="Mondo S."/>
            <person name="Nolan M."/>
            <person name="Ohm R."/>
            <person name="Pangilinan J."/>
            <person name="Park H.-J."/>
            <person name="Ramirez L."/>
            <person name="Alfaro M."/>
            <person name="Sun H."/>
            <person name="Tritt A."/>
            <person name="Yoshinaga Y."/>
            <person name="Zwiers L.-H."/>
            <person name="Turgeon B."/>
            <person name="Goodwin S."/>
            <person name="Spatafora J."/>
            <person name="Crous P."/>
            <person name="Grigoriev I."/>
        </authorList>
    </citation>
    <scope>NUCLEOTIDE SEQUENCE</scope>
    <source>
        <strain evidence="2">CBS 121167</strain>
    </source>
</reference>
<name>A0A6A6BJ49_9PEZI</name>
<gene>
    <name evidence="2" type="ORF">K452DRAFT_285409</name>
</gene>
<proteinExistence type="predicted"/>
<dbReference type="AlphaFoldDB" id="A0A6A6BJ49"/>
<evidence type="ECO:0000313" key="3">
    <source>
        <dbReference type="Proteomes" id="UP000799438"/>
    </source>
</evidence>
<dbReference type="RefSeq" id="XP_033399881.1">
    <property type="nucleotide sequence ID" value="XM_033540108.1"/>
</dbReference>
<feature type="region of interest" description="Disordered" evidence="1">
    <location>
        <begin position="87"/>
        <end position="112"/>
    </location>
</feature>
<feature type="compositionally biased region" description="Low complexity" evidence="1">
    <location>
        <begin position="93"/>
        <end position="111"/>
    </location>
</feature>
<accession>A0A6A6BJ49</accession>
<evidence type="ECO:0000256" key="1">
    <source>
        <dbReference type="SAM" id="MobiDB-lite"/>
    </source>
</evidence>
<sequence length="171" mass="18075">MEARNGRLFVFVGVTGDSGPVGTVEPLGWLPGAPPHMISHSLIRFFVVVPRISSTHMQKLFSRPLLYKYESPPYAYAYALPPATPNSQPTGCAPTSSPSLPSASTTTAPAAKRPSLARYSKHLFALPCTLRRFSGDSGTGGGSTSAGRPVASSLKVEGMTQRRGSVVVCHC</sequence>